<dbReference type="Pfam" id="PF13588">
    <property type="entry name" value="HSDR_N_2"/>
    <property type="match status" value="1"/>
</dbReference>
<dbReference type="GO" id="GO:0003677">
    <property type="term" value="F:DNA binding"/>
    <property type="evidence" value="ECO:0007669"/>
    <property type="project" value="InterPro"/>
</dbReference>
<dbReference type="Pfam" id="PF00271">
    <property type="entry name" value="Helicase_C"/>
    <property type="match status" value="1"/>
</dbReference>
<dbReference type="InterPro" id="IPR006935">
    <property type="entry name" value="Helicase/UvrB_N"/>
</dbReference>
<evidence type="ECO:0000259" key="2">
    <source>
        <dbReference type="PROSITE" id="PS51194"/>
    </source>
</evidence>
<dbReference type="PROSITE" id="PS51192">
    <property type="entry name" value="HELICASE_ATP_BIND_1"/>
    <property type="match status" value="1"/>
</dbReference>
<dbReference type="GO" id="GO:0016787">
    <property type="term" value="F:hydrolase activity"/>
    <property type="evidence" value="ECO:0007669"/>
    <property type="project" value="InterPro"/>
</dbReference>
<evidence type="ECO:0000259" key="1">
    <source>
        <dbReference type="PROSITE" id="PS51192"/>
    </source>
</evidence>
<dbReference type="GO" id="GO:0005524">
    <property type="term" value="F:ATP binding"/>
    <property type="evidence" value="ECO:0007669"/>
    <property type="project" value="InterPro"/>
</dbReference>
<accession>A0A0F9ZJ52</accession>
<dbReference type="PANTHER" id="PTHR47396">
    <property type="entry name" value="TYPE I RESTRICTION ENZYME ECOKI R PROTEIN"/>
    <property type="match status" value="1"/>
</dbReference>
<dbReference type="InterPro" id="IPR029464">
    <property type="entry name" value="HSDR_N"/>
</dbReference>
<proteinExistence type="predicted"/>
<dbReference type="InterPro" id="IPR050742">
    <property type="entry name" value="Helicase_Restrict-Modif_Enz"/>
</dbReference>
<dbReference type="EMBL" id="LBOW01000010">
    <property type="protein sequence ID" value="KKP44228.1"/>
    <property type="molecule type" value="Genomic_DNA"/>
</dbReference>
<dbReference type="Gene3D" id="3.90.1570.30">
    <property type="match status" value="1"/>
</dbReference>
<dbReference type="CDD" id="cd18799">
    <property type="entry name" value="SF2_C_EcoAI-like"/>
    <property type="match status" value="1"/>
</dbReference>
<reference evidence="3 4" key="1">
    <citation type="journal article" date="2015" name="Nature">
        <title>rRNA introns, odd ribosomes, and small enigmatic genomes across a large radiation of phyla.</title>
        <authorList>
            <person name="Brown C.T."/>
            <person name="Hug L.A."/>
            <person name="Thomas B.C."/>
            <person name="Sharon I."/>
            <person name="Castelle C.J."/>
            <person name="Singh A."/>
            <person name="Wilkins M.J."/>
            <person name="Williams K.H."/>
            <person name="Banfield J.F."/>
        </authorList>
    </citation>
    <scope>NUCLEOTIDE SEQUENCE [LARGE SCALE GENOMIC DNA]</scope>
</reference>
<dbReference type="Pfam" id="PF04851">
    <property type="entry name" value="ResIII"/>
    <property type="match status" value="1"/>
</dbReference>
<dbReference type="Gene3D" id="3.40.50.300">
    <property type="entry name" value="P-loop containing nucleotide triphosphate hydrolases"/>
    <property type="match status" value="2"/>
</dbReference>
<feature type="domain" description="Helicase C-terminal" evidence="2">
    <location>
        <begin position="384"/>
        <end position="563"/>
    </location>
</feature>
<dbReference type="Pfam" id="PF08463">
    <property type="entry name" value="EcoEI_R_C"/>
    <property type="match status" value="1"/>
</dbReference>
<comment type="caution">
    <text evidence="3">The sequence shown here is derived from an EMBL/GenBank/DDBJ whole genome shotgun (WGS) entry which is preliminary data.</text>
</comment>
<dbReference type="SUPFAM" id="SSF52540">
    <property type="entry name" value="P-loop containing nucleoside triphosphate hydrolases"/>
    <property type="match status" value="2"/>
</dbReference>
<dbReference type="SMART" id="SM00490">
    <property type="entry name" value="HELICc"/>
    <property type="match status" value="1"/>
</dbReference>
<dbReference type="STRING" id="1618566.UR35_C0010G0020"/>
<dbReference type="GO" id="GO:0005829">
    <property type="term" value="C:cytosol"/>
    <property type="evidence" value="ECO:0007669"/>
    <property type="project" value="TreeGrafter"/>
</dbReference>
<gene>
    <name evidence="3" type="ORF">UR35_C0010G0020</name>
</gene>
<dbReference type="InterPro" id="IPR014001">
    <property type="entry name" value="Helicase_ATP-bd"/>
</dbReference>
<dbReference type="PROSITE" id="PS51194">
    <property type="entry name" value="HELICASE_CTER"/>
    <property type="match status" value="1"/>
</dbReference>
<dbReference type="InterPro" id="IPR001650">
    <property type="entry name" value="Helicase_C-like"/>
</dbReference>
<dbReference type="GO" id="GO:0006304">
    <property type="term" value="P:DNA modification"/>
    <property type="evidence" value="ECO:0007669"/>
    <property type="project" value="InterPro"/>
</dbReference>
<dbReference type="SMART" id="SM00487">
    <property type="entry name" value="DEXDc"/>
    <property type="match status" value="1"/>
</dbReference>
<organism evidence="3 4">
    <name type="scientific">Candidatus Woesebacteria bacterium GW2011_GWB1_33_22</name>
    <dbReference type="NCBI Taxonomy" id="1618566"/>
    <lineage>
        <taxon>Bacteria</taxon>
        <taxon>Candidatus Woeseibacteriota</taxon>
    </lineage>
</organism>
<protein>
    <submittedName>
        <fullName evidence="3">Type III restriction enzyme, res subunit</fullName>
    </submittedName>
</protein>
<evidence type="ECO:0000313" key="3">
    <source>
        <dbReference type="EMBL" id="KKP44228.1"/>
    </source>
</evidence>
<dbReference type="PATRIC" id="fig|1618566.3.peg.779"/>
<dbReference type="CDD" id="cd18032">
    <property type="entry name" value="DEXHc_RE_I_III_res"/>
    <property type="match status" value="1"/>
</dbReference>
<dbReference type="Proteomes" id="UP000034778">
    <property type="component" value="Unassembled WGS sequence"/>
</dbReference>
<sequence>MSSKSLKETDSRIKIDRLLRESGWDIEDMTQILTEEPASDGRADYILLDSRSRPLAVIEAKKFSINPNLAQDQAKAYAKSIDAPFIFLSNGQTIFFWDYKNSASRQVDSFFTKEDLERRNILAKQIKPLEEIPIPDKFFYFNKSIEVRPYQKEAIQSVDRSISKGKRRMLIEMATGTGKTLTIGIMLKRLFEAGIIQKVLFLVDRKNLAEQAKESLAEYLKGYEPKVWYGGKPKELGRIVIGTLPTISSQLERFSPGHFDIVITDECHRSIYNLYRDLLNHFDALHVGLTATPNLGHYEYINDKEKKLVRNTYEFYDCWNHASQVGESTFAYDMVNGIKDGFLAKYDIYLAKTRITVQGVSYEGVDYKPTDLERKITIRSRNKLMVEEFRLHENQRGGNHFRKTLVFAVTKNHAAQLKEHFDVVFAEFKGDYARIITSDTPDSDQILADFKKQEFPICLISVGMLDTGVDAPTVENIVMMRPTASAILYQQIRGRGSRLAPQIDKTSFLIYDFVDNASRFNDPMLANAIPGEKMLPADFTKQVDEERKRKPFDFIIVPEDKLSDEITSRETIKIGPEGMAIDKKVYADKFVETIKTMENQPIFQKIIDDKVLEDNEVQALAEKLNSPDYYFNEENLQEVYKQPTGSILDFIKSALGKYKFPTKQERVENAYSSWLRQKNFSADQTKLLVQLRDRFVAGDSEITAEDFIKPPFSDQGGISYAVALFGEDKLKDVINEMNETVLL</sequence>
<dbReference type="AlphaFoldDB" id="A0A0F9ZJ52"/>
<dbReference type="InterPro" id="IPR013670">
    <property type="entry name" value="EcoEI_R_C_dom"/>
</dbReference>
<evidence type="ECO:0000313" key="4">
    <source>
        <dbReference type="Proteomes" id="UP000034778"/>
    </source>
</evidence>
<name>A0A0F9ZJ52_9BACT</name>
<dbReference type="PANTHER" id="PTHR47396:SF1">
    <property type="entry name" value="ATP-DEPENDENT HELICASE IRC3-RELATED"/>
    <property type="match status" value="1"/>
</dbReference>
<feature type="domain" description="Helicase ATP-binding" evidence="1">
    <location>
        <begin position="160"/>
        <end position="311"/>
    </location>
</feature>
<dbReference type="InterPro" id="IPR027417">
    <property type="entry name" value="P-loop_NTPase"/>
</dbReference>